<reference evidence="1" key="1">
    <citation type="submission" date="2022-03" db="EMBL/GenBank/DDBJ databases">
        <title>Draft genome sequence of Aduncisulcus paluster, a free-living microaerophilic Fornicata.</title>
        <authorList>
            <person name="Yuyama I."/>
            <person name="Kume K."/>
            <person name="Tamura T."/>
            <person name="Inagaki Y."/>
            <person name="Hashimoto T."/>
        </authorList>
    </citation>
    <scope>NUCLEOTIDE SEQUENCE</scope>
    <source>
        <strain evidence="1">NY0171</strain>
    </source>
</reference>
<proteinExistence type="predicted"/>
<gene>
    <name evidence="1" type="ORF">ADUPG1_009635</name>
</gene>
<feature type="non-terminal residue" evidence="1">
    <location>
        <position position="1"/>
    </location>
</feature>
<organism evidence="1 2">
    <name type="scientific">Aduncisulcus paluster</name>
    <dbReference type="NCBI Taxonomy" id="2918883"/>
    <lineage>
        <taxon>Eukaryota</taxon>
        <taxon>Metamonada</taxon>
        <taxon>Carpediemonas-like organisms</taxon>
        <taxon>Aduncisulcus</taxon>
    </lineage>
</organism>
<dbReference type="EMBL" id="BQXS01011287">
    <property type="protein sequence ID" value="GKT36726.1"/>
    <property type="molecule type" value="Genomic_DNA"/>
</dbReference>
<accession>A0ABQ5KXH4</accession>
<evidence type="ECO:0000313" key="1">
    <source>
        <dbReference type="EMBL" id="GKT36726.1"/>
    </source>
</evidence>
<evidence type="ECO:0000313" key="2">
    <source>
        <dbReference type="Proteomes" id="UP001057375"/>
    </source>
</evidence>
<name>A0ABQ5KXH4_9EUKA</name>
<comment type="caution">
    <text evidence="1">The sequence shown here is derived from an EMBL/GenBank/DDBJ whole genome shotgun (WGS) entry which is preliminary data.</text>
</comment>
<keyword evidence="2" id="KW-1185">Reference proteome</keyword>
<sequence>LLPLRKIFSRKHCALYDSGKAIIFPKQNLSSLSLDEANEINSDLLSSICGRELCVWFRSTKKLISEIKKRDKSRIKHYESIKKSGEQLILKGENDDGDLFKTVSPDSLSLMKKDGSVLASSQLVSKYQLQEYDESVLRDMLNDYASKCEKRTHVDDIFTSTDLTEIRNVSCGASIFVPIIGLFGKEVWCPPPSLTLPPAQDPHLESTPLSTHNLLEDFKAIISKEL</sequence>
<dbReference type="Proteomes" id="UP001057375">
    <property type="component" value="Unassembled WGS sequence"/>
</dbReference>
<protein>
    <submittedName>
        <fullName evidence="1">Uncharacterized protein</fullName>
    </submittedName>
</protein>